<dbReference type="EMBL" id="BAAAVS010000008">
    <property type="protein sequence ID" value="GAA3026357.1"/>
    <property type="molecule type" value="Genomic_DNA"/>
</dbReference>
<feature type="domain" description="Glycosyltransferase 2-like" evidence="6">
    <location>
        <begin position="97"/>
        <end position="270"/>
    </location>
</feature>
<evidence type="ECO:0000256" key="4">
    <source>
        <dbReference type="ARBA" id="ARBA00022679"/>
    </source>
</evidence>
<gene>
    <name evidence="7" type="primary">mftF</name>
    <name evidence="7" type="ORF">GCM10010528_05100</name>
</gene>
<dbReference type="InterPro" id="IPR029044">
    <property type="entry name" value="Nucleotide-diphossugar_trans"/>
</dbReference>
<dbReference type="Gene3D" id="3.90.550.10">
    <property type="entry name" value="Spore Coat Polysaccharide Biosynthesis Protein SpsA, Chain A"/>
    <property type="match status" value="1"/>
</dbReference>
<sequence>MVIPVRDNQSGIDRLLASLHGMPIVVVDDGSVEPIRVSEGVLVVRFDESRGPAAARNYGVALAKSEFIAFLDSDVVPCNGESGPGSTPRFGACSEWLTALLAHFSDPAVGLVAPRIVGLPAARPGLVARYEEGFSSLDMGSREAPVRPGSRVPYVPSAAMMVRRNAFPGFDEELRVAEDVDLCWRMSAAGWRLRFDPVAQVAHDHRATLGAMLDRRRFYGTGAALLADRHERKAAPLVMRIPTAVAVIALLTRTWLGWVVALVCAGYSAWTVRRRLDGLPRRDHVSATLTASAFGHGLLQVGGAVCRNYWPIALLGALLSRRLRVLFLQVAIADAIVAWIRSAQANRRVPAIDPVSFFVLRRLDDLAYGAGLWQGVLRDRDTTALMPVVV</sequence>
<reference evidence="7 8" key="1">
    <citation type="journal article" date="2019" name="Int. J. Syst. Evol. Microbiol.">
        <title>The Global Catalogue of Microorganisms (GCM) 10K type strain sequencing project: providing services to taxonomists for standard genome sequencing and annotation.</title>
        <authorList>
            <consortium name="The Broad Institute Genomics Platform"/>
            <consortium name="The Broad Institute Genome Sequencing Center for Infectious Disease"/>
            <person name="Wu L."/>
            <person name="Ma J."/>
        </authorList>
    </citation>
    <scope>NUCLEOTIDE SEQUENCE [LARGE SCALE GENOMIC DNA]</scope>
    <source>
        <strain evidence="7 8">JCM 14234</strain>
    </source>
</reference>
<organism evidence="7 8">
    <name type="scientific">Gordonia defluvii</name>
    <dbReference type="NCBI Taxonomy" id="283718"/>
    <lineage>
        <taxon>Bacteria</taxon>
        <taxon>Bacillati</taxon>
        <taxon>Actinomycetota</taxon>
        <taxon>Actinomycetes</taxon>
        <taxon>Mycobacteriales</taxon>
        <taxon>Gordoniaceae</taxon>
        <taxon>Gordonia</taxon>
    </lineage>
</organism>
<name>A0ABN3YFD8_9ACTN</name>
<keyword evidence="4" id="KW-0808">Transferase</keyword>
<evidence type="ECO:0000256" key="1">
    <source>
        <dbReference type="ARBA" id="ARBA00004776"/>
    </source>
</evidence>
<dbReference type="Proteomes" id="UP001501035">
    <property type="component" value="Unassembled WGS sequence"/>
</dbReference>
<evidence type="ECO:0000259" key="6">
    <source>
        <dbReference type="Pfam" id="PF13632"/>
    </source>
</evidence>
<evidence type="ECO:0000256" key="3">
    <source>
        <dbReference type="ARBA" id="ARBA00022676"/>
    </source>
</evidence>
<evidence type="ECO:0000259" key="5">
    <source>
        <dbReference type="Pfam" id="PF00535"/>
    </source>
</evidence>
<dbReference type="PANTHER" id="PTHR43179:SF12">
    <property type="entry name" value="GALACTOFURANOSYLTRANSFERASE GLFT2"/>
    <property type="match status" value="1"/>
</dbReference>
<dbReference type="SUPFAM" id="SSF53448">
    <property type="entry name" value="Nucleotide-diphospho-sugar transferases"/>
    <property type="match status" value="1"/>
</dbReference>
<dbReference type="Pfam" id="PF13632">
    <property type="entry name" value="Glyco_trans_2_3"/>
    <property type="match status" value="1"/>
</dbReference>
<accession>A0ABN3YFD8</accession>
<proteinExistence type="inferred from homology"/>
<dbReference type="InterPro" id="IPR001173">
    <property type="entry name" value="Glyco_trans_2-like"/>
</dbReference>
<dbReference type="InterPro" id="IPR023981">
    <property type="entry name" value="MftF"/>
</dbReference>
<comment type="caution">
    <text evidence="7">The sequence shown here is derived from an EMBL/GenBank/DDBJ whole genome shotgun (WGS) entry which is preliminary data.</text>
</comment>
<protein>
    <submittedName>
        <fullName evidence="7">Mycofactocin biosynthesis glycosyltransferase MftF</fullName>
    </submittedName>
</protein>
<comment type="pathway">
    <text evidence="1">Cell wall biogenesis; cell wall polysaccharide biosynthesis.</text>
</comment>
<dbReference type="NCBIfam" id="TIGR03965">
    <property type="entry name" value="mycofact_glyco"/>
    <property type="match status" value="1"/>
</dbReference>
<keyword evidence="8" id="KW-1185">Reference proteome</keyword>
<evidence type="ECO:0000313" key="7">
    <source>
        <dbReference type="EMBL" id="GAA3026357.1"/>
    </source>
</evidence>
<feature type="domain" description="Glycosyltransferase 2-like" evidence="5">
    <location>
        <begin position="2"/>
        <end position="76"/>
    </location>
</feature>
<evidence type="ECO:0000313" key="8">
    <source>
        <dbReference type="Proteomes" id="UP001501035"/>
    </source>
</evidence>
<evidence type="ECO:0000256" key="2">
    <source>
        <dbReference type="ARBA" id="ARBA00006739"/>
    </source>
</evidence>
<dbReference type="PANTHER" id="PTHR43179">
    <property type="entry name" value="RHAMNOSYLTRANSFERASE WBBL"/>
    <property type="match status" value="1"/>
</dbReference>
<keyword evidence="3" id="KW-0328">Glycosyltransferase</keyword>
<comment type="similarity">
    <text evidence="2">Belongs to the glycosyltransferase 2 family.</text>
</comment>
<dbReference type="Pfam" id="PF00535">
    <property type="entry name" value="Glycos_transf_2"/>
    <property type="match status" value="1"/>
</dbReference>